<evidence type="ECO:0000256" key="2">
    <source>
        <dbReference type="SAM" id="Phobius"/>
    </source>
</evidence>
<feature type="compositionally biased region" description="Basic and acidic residues" evidence="1">
    <location>
        <begin position="239"/>
        <end position="256"/>
    </location>
</feature>
<evidence type="ECO:0000313" key="3">
    <source>
        <dbReference type="EMBL" id="JAT40208.1"/>
    </source>
</evidence>
<proteinExistence type="predicted"/>
<keyword evidence="2" id="KW-1133">Transmembrane helix</keyword>
<reference evidence="3" key="1">
    <citation type="submission" date="2015-07" db="EMBL/GenBank/DDBJ databases">
        <title>Transcriptome Assembly of Anthurium amnicola.</title>
        <authorList>
            <person name="Suzuki J."/>
        </authorList>
    </citation>
    <scope>NUCLEOTIDE SEQUENCE</scope>
</reference>
<feature type="transmembrane region" description="Helical" evidence="2">
    <location>
        <begin position="136"/>
        <end position="155"/>
    </location>
</feature>
<feature type="region of interest" description="Disordered" evidence="1">
    <location>
        <begin position="230"/>
        <end position="293"/>
    </location>
</feature>
<feature type="region of interest" description="Disordered" evidence="1">
    <location>
        <begin position="174"/>
        <end position="200"/>
    </location>
</feature>
<keyword evidence="2" id="KW-0472">Membrane</keyword>
<feature type="region of interest" description="Disordered" evidence="1">
    <location>
        <begin position="79"/>
        <end position="102"/>
    </location>
</feature>
<dbReference type="PANTHER" id="PTHR36339">
    <property type="entry name" value="F23A5.5"/>
    <property type="match status" value="1"/>
</dbReference>
<gene>
    <name evidence="3" type="primary">MLP1_1</name>
    <name evidence="3" type="ORF">g.38819</name>
</gene>
<evidence type="ECO:0000256" key="1">
    <source>
        <dbReference type="SAM" id="MobiDB-lite"/>
    </source>
</evidence>
<protein>
    <submittedName>
        <fullName evidence="3">Protein MLP1</fullName>
    </submittedName>
</protein>
<feature type="region of interest" description="Disordered" evidence="1">
    <location>
        <begin position="1"/>
        <end position="42"/>
    </location>
</feature>
<name>A0A1D1XCN9_9ARAE</name>
<feature type="non-terminal residue" evidence="3">
    <location>
        <position position="1"/>
    </location>
</feature>
<feature type="compositionally biased region" description="Polar residues" evidence="1">
    <location>
        <begin position="257"/>
        <end position="266"/>
    </location>
</feature>
<dbReference type="AlphaFoldDB" id="A0A1D1XCN9"/>
<feature type="compositionally biased region" description="Polar residues" evidence="1">
    <location>
        <begin position="279"/>
        <end position="293"/>
    </location>
</feature>
<dbReference type="PANTHER" id="PTHR36339:SF2">
    <property type="entry name" value="F23A5.5"/>
    <property type="match status" value="1"/>
</dbReference>
<sequence>WDRLKRPVSAVGHPAAPLVSPTHPQLGVAGWRGHGSGEEGRCDEGKVMRRCRGIPLGCGPCRLPRCWVGRGGRRGLCTSPNNNKALEPAAPEAGDGGGGGVTREEAYRKVHNLDFTSAAKILFTAHPKGKKFGLDFHLVQLFFACMPSLAVYLVAQYARYEIRRMEAEVELKKKAEEEEKAKQAEEEAKAKEKEMETMKDELDPELVKVKRRLDTLEEVVKEIADETKRISRGNIATDQKGEKKELVPIAERDSNSQDKSNANELVSSPVKEIGDGSSLAANISPENVTEGSK</sequence>
<organism evidence="3">
    <name type="scientific">Anthurium amnicola</name>
    <dbReference type="NCBI Taxonomy" id="1678845"/>
    <lineage>
        <taxon>Eukaryota</taxon>
        <taxon>Viridiplantae</taxon>
        <taxon>Streptophyta</taxon>
        <taxon>Embryophyta</taxon>
        <taxon>Tracheophyta</taxon>
        <taxon>Spermatophyta</taxon>
        <taxon>Magnoliopsida</taxon>
        <taxon>Liliopsida</taxon>
        <taxon>Araceae</taxon>
        <taxon>Pothoideae</taxon>
        <taxon>Potheae</taxon>
        <taxon>Anthurium</taxon>
    </lineage>
</organism>
<keyword evidence="2" id="KW-0812">Transmembrane</keyword>
<dbReference type="EMBL" id="GDJX01027728">
    <property type="protein sequence ID" value="JAT40208.1"/>
    <property type="molecule type" value="Transcribed_RNA"/>
</dbReference>
<accession>A0A1D1XCN9</accession>